<dbReference type="AlphaFoldDB" id="A0A699WZ47"/>
<dbReference type="EMBL" id="BKCJ011782337">
    <property type="protein sequence ID" value="GFD52439.1"/>
    <property type="molecule type" value="Genomic_DNA"/>
</dbReference>
<sequence length="108" mass="12017">PAKHRVRVAIDQTWRYPRAIEVHTLEVALLGQRIKRPDPDDLRAVGHDGSVFDNRVAAVCHGCCVTVVPERFHQYLQSSVLPRVSRIADLHCGSELAHECVGKSAKSL</sequence>
<feature type="non-terminal residue" evidence="1">
    <location>
        <position position="1"/>
    </location>
</feature>
<name>A0A699WZ47_TANCI</name>
<proteinExistence type="predicted"/>
<comment type="caution">
    <text evidence="1">The sequence shown here is derived from an EMBL/GenBank/DDBJ whole genome shotgun (WGS) entry which is preliminary data.</text>
</comment>
<feature type="non-terminal residue" evidence="1">
    <location>
        <position position="108"/>
    </location>
</feature>
<protein>
    <submittedName>
        <fullName evidence="1">Uncharacterized protein</fullName>
    </submittedName>
</protein>
<organism evidence="1">
    <name type="scientific">Tanacetum cinerariifolium</name>
    <name type="common">Dalmatian daisy</name>
    <name type="synonym">Chrysanthemum cinerariifolium</name>
    <dbReference type="NCBI Taxonomy" id="118510"/>
    <lineage>
        <taxon>Eukaryota</taxon>
        <taxon>Viridiplantae</taxon>
        <taxon>Streptophyta</taxon>
        <taxon>Embryophyta</taxon>
        <taxon>Tracheophyta</taxon>
        <taxon>Spermatophyta</taxon>
        <taxon>Magnoliopsida</taxon>
        <taxon>eudicotyledons</taxon>
        <taxon>Gunneridae</taxon>
        <taxon>Pentapetalae</taxon>
        <taxon>asterids</taxon>
        <taxon>campanulids</taxon>
        <taxon>Asterales</taxon>
        <taxon>Asteraceae</taxon>
        <taxon>Asteroideae</taxon>
        <taxon>Anthemideae</taxon>
        <taxon>Anthemidinae</taxon>
        <taxon>Tanacetum</taxon>
    </lineage>
</organism>
<reference evidence="1" key="1">
    <citation type="journal article" date="2019" name="Sci. Rep.">
        <title>Draft genome of Tanacetum cinerariifolium, the natural source of mosquito coil.</title>
        <authorList>
            <person name="Yamashiro T."/>
            <person name="Shiraishi A."/>
            <person name="Satake H."/>
            <person name="Nakayama K."/>
        </authorList>
    </citation>
    <scope>NUCLEOTIDE SEQUENCE</scope>
</reference>
<accession>A0A699WZ47</accession>
<evidence type="ECO:0000313" key="1">
    <source>
        <dbReference type="EMBL" id="GFD52439.1"/>
    </source>
</evidence>
<gene>
    <name evidence="1" type="ORF">Tci_924408</name>
</gene>